<keyword evidence="4" id="KW-1185">Reference proteome</keyword>
<dbReference type="EMBL" id="JBHMCR010000004">
    <property type="protein sequence ID" value="MFB9520133.1"/>
    <property type="molecule type" value="Genomic_DNA"/>
</dbReference>
<sequence>MSEPVIESMAEIRKHLADAMDRARREDTPTVITRRGKEEAVLVDIDEYRRLRRIEEQAEEDWLNQLADAAEAEGTEGSVTLEEMAARLRSHHG</sequence>
<evidence type="ECO:0000313" key="4">
    <source>
        <dbReference type="Proteomes" id="UP001589718"/>
    </source>
</evidence>
<protein>
    <recommendedName>
        <fullName evidence="2">Antitoxin</fullName>
    </recommendedName>
</protein>
<dbReference type="InterPro" id="IPR006442">
    <property type="entry name" value="Antitoxin_Phd/YefM"/>
</dbReference>
<name>A0ABV5PBH2_STRCM</name>
<accession>A0ABV5PBH2</accession>
<evidence type="ECO:0000313" key="3">
    <source>
        <dbReference type="EMBL" id="MFB9520133.1"/>
    </source>
</evidence>
<dbReference type="Gene3D" id="3.40.1620.10">
    <property type="entry name" value="YefM-like domain"/>
    <property type="match status" value="1"/>
</dbReference>
<dbReference type="Pfam" id="PF02604">
    <property type="entry name" value="PhdYeFM_antitox"/>
    <property type="match status" value="1"/>
</dbReference>
<dbReference type="RefSeq" id="WP_345222269.1">
    <property type="nucleotide sequence ID" value="NZ_BAAAXE010000013.1"/>
</dbReference>
<evidence type="ECO:0000256" key="2">
    <source>
        <dbReference type="RuleBase" id="RU362080"/>
    </source>
</evidence>
<organism evidence="3 4">
    <name type="scientific">Streptomyces cremeus</name>
    <dbReference type="NCBI Taxonomy" id="66881"/>
    <lineage>
        <taxon>Bacteria</taxon>
        <taxon>Bacillati</taxon>
        <taxon>Actinomycetota</taxon>
        <taxon>Actinomycetes</taxon>
        <taxon>Kitasatosporales</taxon>
        <taxon>Streptomycetaceae</taxon>
        <taxon>Streptomyces</taxon>
    </lineage>
</organism>
<gene>
    <name evidence="3" type="ORF">ACFFTU_09270</name>
</gene>
<evidence type="ECO:0000256" key="1">
    <source>
        <dbReference type="ARBA" id="ARBA00009981"/>
    </source>
</evidence>
<comment type="similarity">
    <text evidence="1 2">Belongs to the phD/YefM antitoxin family.</text>
</comment>
<reference evidence="3 4" key="1">
    <citation type="submission" date="2024-09" db="EMBL/GenBank/DDBJ databases">
        <authorList>
            <person name="Sun Q."/>
            <person name="Mori K."/>
        </authorList>
    </citation>
    <scope>NUCLEOTIDE SEQUENCE [LARGE SCALE GENOMIC DNA]</scope>
    <source>
        <strain evidence="3 4">JCM 4362</strain>
    </source>
</reference>
<proteinExistence type="inferred from homology"/>
<comment type="caution">
    <text evidence="3">The sequence shown here is derived from an EMBL/GenBank/DDBJ whole genome shotgun (WGS) entry which is preliminary data.</text>
</comment>
<dbReference type="SUPFAM" id="SSF143120">
    <property type="entry name" value="YefM-like"/>
    <property type="match status" value="1"/>
</dbReference>
<dbReference type="NCBIfam" id="TIGR01552">
    <property type="entry name" value="phd_fam"/>
    <property type="match status" value="1"/>
</dbReference>
<comment type="function">
    <text evidence="2">Antitoxin component of a type II toxin-antitoxin (TA) system.</text>
</comment>
<dbReference type="Proteomes" id="UP001589718">
    <property type="component" value="Unassembled WGS sequence"/>
</dbReference>
<dbReference type="InterPro" id="IPR036165">
    <property type="entry name" value="YefM-like_sf"/>
</dbReference>